<evidence type="ECO:0000313" key="2">
    <source>
        <dbReference type="Proteomes" id="UP001174205"/>
    </source>
</evidence>
<proteinExistence type="predicted"/>
<keyword evidence="2" id="KW-1185">Reference proteome</keyword>
<dbReference type="RefSeq" id="WP_301248188.1">
    <property type="nucleotide sequence ID" value="NZ_JAROCD010000010.1"/>
</dbReference>
<gene>
    <name evidence="1" type="ORF">P5G61_20130</name>
</gene>
<evidence type="ECO:0000313" key="1">
    <source>
        <dbReference type="EMBL" id="MDN4603561.1"/>
    </source>
</evidence>
<protein>
    <submittedName>
        <fullName evidence="1">Uncharacterized protein</fullName>
    </submittedName>
</protein>
<dbReference type="EMBL" id="JAROCD010000010">
    <property type="protein sequence ID" value="MDN4603561.1"/>
    <property type="molecule type" value="Genomic_DNA"/>
</dbReference>
<dbReference type="Proteomes" id="UP001174205">
    <property type="component" value="Unassembled WGS sequence"/>
</dbReference>
<comment type="caution">
    <text evidence="1">The sequence shown here is derived from an EMBL/GenBank/DDBJ whole genome shotgun (WGS) entry which is preliminary data.</text>
</comment>
<name>A0ABT8JEN9_9BACL</name>
<organism evidence="1 2">
    <name type="scientific">Paenibacillus vandeheii</name>
    <dbReference type="NCBI Taxonomy" id="3035917"/>
    <lineage>
        <taxon>Bacteria</taxon>
        <taxon>Bacillati</taxon>
        <taxon>Bacillota</taxon>
        <taxon>Bacilli</taxon>
        <taxon>Bacillales</taxon>
        <taxon>Paenibacillaceae</taxon>
        <taxon>Paenibacillus</taxon>
    </lineage>
</organism>
<reference evidence="1" key="1">
    <citation type="submission" date="2023-03" db="EMBL/GenBank/DDBJ databases">
        <title>MT1 and MT2 Draft Genomes of Novel Species.</title>
        <authorList>
            <person name="Venkateswaran K."/>
        </authorList>
    </citation>
    <scope>NUCLEOTIDE SEQUENCE</scope>
    <source>
        <strain evidence="1">F6_3S_P_1C</strain>
    </source>
</reference>
<accession>A0ABT8JEN9</accession>
<sequence>MENERSNAALIIRVENQRDELYSDTMAAAEYVKGRPEVSWAAGWRRIASLEMVASVIHCSL</sequence>